<dbReference type="EMBL" id="BAAAEW010000003">
    <property type="protein sequence ID" value="GAA0740850.1"/>
    <property type="molecule type" value="Genomic_DNA"/>
</dbReference>
<dbReference type="InterPro" id="IPR036622">
    <property type="entry name" value="LigA_sf"/>
</dbReference>
<reference evidence="3 4" key="1">
    <citation type="journal article" date="2019" name="Int. J. Syst. Evol. Microbiol.">
        <title>The Global Catalogue of Microorganisms (GCM) 10K type strain sequencing project: providing services to taxonomists for standard genome sequencing and annotation.</title>
        <authorList>
            <consortium name="The Broad Institute Genomics Platform"/>
            <consortium name="The Broad Institute Genome Sequencing Center for Infectious Disease"/>
            <person name="Wu L."/>
            <person name="Ma J."/>
        </authorList>
    </citation>
    <scope>NUCLEOTIDE SEQUENCE [LARGE SCALE GENOMIC DNA]</scope>
    <source>
        <strain evidence="3 4">JCM 15503</strain>
    </source>
</reference>
<dbReference type="NCBIfam" id="TIGR02792">
    <property type="entry name" value="PCA_ligA"/>
    <property type="match status" value="1"/>
</dbReference>
<feature type="domain" description="Extradiol ring-cleavage dioxygenase LigAB LigA subunit" evidence="2">
    <location>
        <begin position="29"/>
        <end position="114"/>
    </location>
</feature>
<protein>
    <recommendedName>
        <fullName evidence="2">Extradiol ring-cleavage dioxygenase LigAB LigA subunit domain-containing protein</fullName>
    </recommendedName>
</protein>
<dbReference type="SUPFAM" id="SSF48076">
    <property type="entry name" value="LigA subunit of an aromatic-ring-opening dioxygenase LigAB"/>
    <property type="match status" value="1"/>
</dbReference>
<evidence type="ECO:0000259" key="2">
    <source>
        <dbReference type="Pfam" id="PF07746"/>
    </source>
</evidence>
<dbReference type="Proteomes" id="UP001500279">
    <property type="component" value="Unassembled WGS sequence"/>
</dbReference>
<keyword evidence="4" id="KW-1185">Reference proteome</keyword>
<gene>
    <name evidence="3" type="ORF">GCM10009107_02880</name>
</gene>
<feature type="compositionally biased region" description="Basic and acidic residues" evidence="1">
    <location>
        <begin position="122"/>
        <end position="132"/>
    </location>
</feature>
<name>A0ABN1JJ28_9BURK</name>
<accession>A0ABN1JJ28</accession>
<sequence>MSPPLSKPYLDIPGTTVFDADMARRGYGLNQFCMSLMQAGNRSRFRADEDAYLAAWPMTPEQRAAVRARDYNACIALGGNIYFLVKIGATDGISALQLVSSMSGMSEDGYRHMMLAGGRSPEGNRRLGEHGDAQAPRTAD</sequence>
<dbReference type="CDD" id="cd07924">
    <property type="entry name" value="PCA_45_Doxase_A"/>
    <property type="match status" value="1"/>
</dbReference>
<organism evidence="3 4">
    <name type="scientific">Ideonella azotifigens</name>
    <dbReference type="NCBI Taxonomy" id="513160"/>
    <lineage>
        <taxon>Bacteria</taxon>
        <taxon>Pseudomonadati</taxon>
        <taxon>Pseudomonadota</taxon>
        <taxon>Betaproteobacteria</taxon>
        <taxon>Burkholderiales</taxon>
        <taxon>Sphaerotilaceae</taxon>
        <taxon>Ideonella</taxon>
    </lineage>
</organism>
<dbReference type="NCBIfam" id="NF009917">
    <property type="entry name" value="PRK13377.1"/>
    <property type="match status" value="1"/>
</dbReference>
<dbReference type="RefSeq" id="WP_141291734.1">
    <property type="nucleotide sequence ID" value="NZ_BAAAEW010000003.1"/>
</dbReference>
<evidence type="ECO:0000256" key="1">
    <source>
        <dbReference type="SAM" id="MobiDB-lite"/>
    </source>
</evidence>
<evidence type="ECO:0000313" key="3">
    <source>
        <dbReference type="EMBL" id="GAA0740850.1"/>
    </source>
</evidence>
<feature type="region of interest" description="Disordered" evidence="1">
    <location>
        <begin position="116"/>
        <end position="140"/>
    </location>
</feature>
<evidence type="ECO:0000313" key="4">
    <source>
        <dbReference type="Proteomes" id="UP001500279"/>
    </source>
</evidence>
<dbReference type="InterPro" id="IPR014159">
    <property type="entry name" value="PCA_LigA"/>
</dbReference>
<comment type="caution">
    <text evidence="3">The sequence shown here is derived from an EMBL/GenBank/DDBJ whole genome shotgun (WGS) entry which is preliminary data.</text>
</comment>
<proteinExistence type="predicted"/>
<dbReference type="InterPro" id="IPR011986">
    <property type="entry name" value="Xdiol_dOase_LigA"/>
</dbReference>
<dbReference type="Gene3D" id="1.10.700.10">
    <property type="entry name" value="Dioxygenase LigAB, LigA subunit"/>
    <property type="match status" value="1"/>
</dbReference>
<dbReference type="Pfam" id="PF07746">
    <property type="entry name" value="LigA"/>
    <property type="match status" value="1"/>
</dbReference>